<evidence type="ECO:0000313" key="2">
    <source>
        <dbReference type="Proteomes" id="UP001345013"/>
    </source>
</evidence>
<reference evidence="1 2" key="1">
    <citation type="submission" date="2023-08" db="EMBL/GenBank/DDBJ databases">
        <title>Black Yeasts Isolated from many extreme environments.</title>
        <authorList>
            <person name="Coleine C."/>
            <person name="Stajich J.E."/>
            <person name="Selbmann L."/>
        </authorList>
    </citation>
    <scope>NUCLEOTIDE SEQUENCE [LARGE SCALE GENOMIC DNA]</scope>
    <source>
        <strain evidence="1 2">CCFEE 5885</strain>
    </source>
</reference>
<keyword evidence="2" id="KW-1185">Reference proteome</keyword>
<name>A0ABR0K2E0_9EURO</name>
<proteinExistence type="predicted"/>
<organism evidence="1 2">
    <name type="scientific">Lithohypha guttulata</name>
    <dbReference type="NCBI Taxonomy" id="1690604"/>
    <lineage>
        <taxon>Eukaryota</taxon>
        <taxon>Fungi</taxon>
        <taxon>Dikarya</taxon>
        <taxon>Ascomycota</taxon>
        <taxon>Pezizomycotina</taxon>
        <taxon>Eurotiomycetes</taxon>
        <taxon>Chaetothyriomycetidae</taxon>
        <taxon>Chaetothyriales</taxon>
        <taxon>Trichomeriaceae</taxon>
        <taxon>Lithohypha</taxon>
    </lineage>
</organism>
<accession>A0ABR0K2E0</accession>
<sequence>MTTLLSGPVARWSTKTGHRLAVINTPVYPAMKEFDIIAYANNYWTDIEHSMNDAESPYDRLLDFLPDTKAQWKYVADQWTRTWSMHCESVPRTPIDLVSTGECKGYTVPEGASVRYETLPQLYSVLNISNFELSGDDWAGFSVSNKPQAKDMLLFIYGHNIVDQDSSTNRVYGMDVSIASVHLHNLNKNLTTPNNCSTAAGPIGSATYTRIDCTLSRERKIADEHLVPYPEAVDTEMLIARALSQNFQARFMMESATNRTITEIKPEELIRFYQVYMISKDTQYRQSTLRPLIGSQQVPQLSSAFLAVALPVTVLCVVSSSAWCIFKLTHHGVNDVPQTKTRLAAACNRPQ</sequence>
<dbReference type="EMBL" id="JAVRRG010000118">
    <property type="protein sequence ID" value="KAK5083999.1"/>
    <property type="molecule type" value="Genomic_DNA"/>
</dbReference>
<comment type="caution">
    <text evidence="1">The sequence shown here is derived from an EMBL/GenBank/DDBJ whole genome shotgun (WGS) entry which is preliminary data.</text>
</comment>
<dbReference type="Proteomes" id="UP001345013">
    <property type="component" value="Unassembled WGS sequence"/>
</dbReference>
<gene>
    <name evidence="1" type="ORF">LTR24_007630</name>
</gene>
<evidence type="ECO:0000313" key="1">
    <source>
        <dbReference type="EMBL" id="KAK5083999.1"/>
    </source>
</evidence>
<protein>
    <submittedName>
        <fullName evidence="1">Uncharacterized protein</fullName>
    </submittedName>
</protein>